<dbReference type="EMBL" id="JYDT01000151">
    <property type="protein sequence ID" value="KRY83093.1"/>
    <property type="molecule type" value="Genomic_DNA"/>
</dbReference>
<proteinExistence type="predicted"/>
<name>A0A0V1FB83_TRIPS</name>
<dbReference type="Proteomes" id="UP000054995">
    <property type="component" value="Unassembled WGS sequence"/>
</dbReference>
<organism evidence="1 2">
    <name type="scientific">Trichinella pseudospiralis</name>
    <name type="common">Parasitic roundworm</name>
    <dbReference type="NCBI Taxonomy" id="6337"/>
    <lineage>
        <taxon>Eukaryota</taxon>
        <taxon>Metazoa</taxon>
        <taxon>Ecdysozoa</taxon>
        <taxon>Nematoda</taxon>
        <taxon>Enoplea</taxon>
        <taxon>Dorylaimia</taxon>
        <taxon>Trichinellida</taxon>
        <taxon>Trichinellidae</taxon>
        <taxon>Trichinella</taxon>
    </lineage>
</organism>
<reference evidence="1 2" key="1">
    <citation type="submission" date="2015-01" db="EMBL/GenBank/DDBJ databases">
        <title>Evolution of Trichinella species and genotypes.</title>
        <authorList>
            <person name="Korhonen P.K."/>
            <person name="Edoardo P."/>
            <person name="Giuseppe L.R."/>
            <person name="Gasser R.B."/>
        </authorList>
    </citation>
    <scope>NUCLEOTIDE SEQUENCE [LARGE SCALE GENOMIC DNA]</scope>
    <source>
        <strain evidence="1">ISS470</strain>
    </source>
</reference>
<evidence type="ECO:0000313" key="1">
    <source>
        <dbReference type="EMBL" id="KRY83093.1"/>
    </source>
</evidence>
<sequence>MYVPAETQCRISANTCRFCSYTPPKPYNPTQLGESCKGYHGPGFMYYVFPQILRYSHAILDYASLKEEVWTCPDMSGPVDQSGLSVWNRGTGAAVS</sequence>
<evidence type="ECO:0000313" key="2">
    <source>
        <dbReference type="Proteomes" id="UP000054995"/>
    </source>
</evidence>
<keyword evidence="2" id="KW-1185">Reference proteome</keyword>
<comment type="caution">
    <text evidence="1">The sequence shown here is derived from an EMBL/GenBank/DDBJ whole genome shotgun (WGS) entry which is preliminary data.</text>
</comment>
<dbReference type="OrthoDB" id="5925126at2759"/>
<protein>
    <submittedName>
        <fullName evidence="1">Uncharacterized protein</fullName>
    </submittedName>
</protein>
<accession>A0A0V1FB83</accession>
<dbReference type="AlphaFoldDB" id="A0A0V1FB83"/>
<gene>
    <name evidence="1" type="ORF">T4D_10971</name>
</gene>